<protein>
    <submittedName>
        <fullName evidence="1">Uncharacterized protein</fullName>
    </submittedName>
</protein>
<evidence type="ECO:0000313" key="2">
    <source>
        <dbReference type="Proteomes" id="UP000631114"/>
    </source>
</evidence>
<accession>A0A835I4X2</accession>
<dbReference type="PANTHER" id="PTHR33986">
    <property type="entry name" value="OS02G0535700 PROTEIN"/>
    <property type="match status" value="1"/>
</dbReference>
<dbReference type="EMBL" id="JADFTS010000003">
    <property type="protein sequence ID" value="KAF9612650.1"/>
    <property type="molecule type" value="Genomic_DNA"/>
</dbReference>
<comment type="caution">
    <text evidence="1">The sequence shown here is derived from an EMBL/GenBank/DDBJ whole genome shotgun (WGS) entry which is preliminary data.</text>
</comment>
<feature type="non-terminal residue" evidence="1">
    <location>
        <position position="143"/>
    </location>
</feature>
<dbReference type="PANTHER" id="PTHR33986:SF15">
    <property type="entry name" value="MITOCHONDRIAL FISSION PROTEIN ELM1"/>
    <property type="match status" value="1"/>
</dbReference>
<name>A0A835I4X2_9MAGN</name>
<dbReference type="InterPro" id="IPR009367">
    <property type="entry name" value="Elm1-like"/>
</dbReference>
<sequence length="143" mass="16235">KSVIIGNGFSSLAENQRIGLVRALGLSNHQSFYRVTRPRGGINDWLHWLPVSLHKKLDYVLRRIYGDSQFPFAVGKNKLVPLPFENGSGAGLSTFLEADAKQIARMARDTFEKWVSLNVDGYYNYFLTFHILHLILISNHNST</sequence>
<gene>
    <name evidence="1" type="ORF">IFM89_003092</name>
</gene>
<evidence type="ECO:0000313" key="1">
    <source>
        <dbReference type="EMBL" id="KAF9612650.1"/>
    </source>
</evidence>
<dbReference type="AlphaFoldDB" id="A0A835I4X2"/>
<proteinExistence type="predicted"/>
<dbReference type="Proteomes" id="UP000631114">
    <property type="component" value="Unassembled WGS sequence"/>
</dbReference>
<organism evidence="1 2">
    <name type="scientific">Coptis chinensis</name>
    <dbReference type="NCBI Taxonomy" id="261450"/>
    <lineage>
        <taxon>Eukaryota</taxon>
        <taxon>Viridiplantae</taxon>
        <taxon>Streptophyta</taxon>
        <taxon>Embryophyta</taxon>
        <taxon>Tracheophyta</taxon>
        <taxon>Spermatophyta</taxon>
        <taxon>Magnoliopsida</taxon>
        <taxon>Ranunculales</taxon>
        <taxon>Ranunculaceae</taxon>
        <taxon>Coptidoideae</taxon>
        <taxon>Coptis</taxon>
    </lineage>
</organism>
<reference evidence="1 2" key="1">
    <citation type="submission" date="2020-10" db="EMBL/GenBank/DDBJ databases">
        <title>The Coptis chinensis genome and diversification of protoberbering-type alkaloids.</title>
        <authorList>
            <person name="Wang B."/>
            <person name="Shu S."/>
            <person name="Song C."/>
            <person name="Liu Y."/>
        </authorList>
    </citation>
    <scope>NUCLEOTIDE SEQUENCE [LARGE SCALE GENOMIC DNA]</scope>
    <source>
        <strain evidence="1">HL-2020</strain>
        <tissue evidence="1">Leaf</tissue>
    </source>
</reference>
<keyword evidence="2" id="KW-1185">Reference proteome</keyword>
<dbReference type="OrthoDB" id="1856981at2759"/>